<feature type="transmembrane region" description="Helical" evidence="7">
    <location>
        <begin position="292"/>
        <end position="314"/>
    </location>
</feature>
<evidence type="ECO:0000256" key="4">
    <source>
        <dbReference type="ARBA" id="ARBA00022692"/>
    </source>
</evidence>
<evidence type="ECO:0000256" key="6">
    <source>
        <dbReference type="ARBA" id="ARBA00023136"/>
    </source>
</evidence>
<organism evidence="9 10">
    <name type="scientific">Microbacterium invictum</name>
    <dbReference type="NCBI Taxonomy" id="515415"/>
    <lineage>
        <taxon>Bacteria</taxon>
        <taxon>Bacillati</taxon>
        <taxon>Actinomycetota</taxon>
        <taxon>Actinomycetes</taxon>
        <taxon>Micrococcales</taxon>
        <taxon>Microbacteriaceae</taxon>
        <taxon>Microbacterium</taxon>
    </lineage>
</organism>
<feature type="transmembrane region" description="Helical" evidence="7">
    <location>
        <begin position="21"/>
        <end position="42"/>
    </location>
</feature>
<feature type="transmembrane region" description="Helical" evidence="7">
    <location>
        <begin position="263"/>
        <end position="280"/>
    </location>
</feature>
<evidence type="ECO:0000256" key="2">
    <source>
        <dbReference type="ARBA" id="ARBA00007400"/>
    </source>
</evidence>
<keyword evidence="5 7" id="KW-1133">Transmembrane helix</keyword>
<evidence type="ECO:0000256" key="1">
    <source>
        <dbReference type="ARBA" id="ARBA00004651"/>
    </source>
</evidence>
<accession>A0AA40SP03</accession>
<dbReference type="Pfam" id="PF01757">
    <property type="entry name" value="Acyl_transf_3"/>
    <property type="match status" value="1"/>
</dbReference>
<feature type="transmembrane region" description="Helical" evidence="7">
    <location>
        <begin position="326"/>
        <end position="348"/>
    </location>
</feature>
<evidence type="ECO:0000256" key="7">
    <source>
        <dbReference type="SAM" id="Phobius"/>
    </source>
</evidence>
<evidence type="ECO:0000313" key="9">
    <source>
        <dbReference type="EMBL" id="MBB4139765.1"/>
    </source>
</evidence>
<proteinExistence type="inferred from homology"/>
<reference evidence="9 10" key="1">
    <citation type="submission" date="2020-08" db="EMBL/GenBank/DDBJ databases">
        <title>Sequencing the genomes of 1000 actinobacteria strains.</title>
        <authorList>
            <person name="Klenk H.-P."/>
        </authorList>
    </citation>
    <scope>NUCLEOTIDE SEQUENCE [LARGE SCALE GENOMIC DNA]</scope>
    <source>
        <strain evidence="9 10">DSM 19600</strain>
    </source>
</reference>
<dbReference type="AlphaFoldDB" id="A0AA40SP03"/>
<name>A0AA40SP03_9MICO</name>
<gene>
    <name evidence="9" type="ORF">BKA10_001559</name>
</gene>
<dbReference type="GO" id="GO:0016413">
    <property type="term" value="F:O-acetyltransferase activity"/>
    <property type="evidence" value="ECO:0007669"/>
    <property type="project" value="TreeGrafter"/>
</dbReference>
<feature type="transmembrane region" description="Helical" evidence="7">
    <location>
        <begin position="94"/>
        <end position="113"/>
    </location>
</feature>
<keyword evidence="6 7" id="KW-0472">Membrane</keyword>
<feature type="transmembrane region" description="Helical" evidence="7">
    <location>
        <begin position="133"/>
        <end position="157"/>
    </location>
</feature>
<dbReference type="GO" id="GO:0005886">
    <property type="term" value="C:plasma membrane"/>
    <property type="evidence" value="ECO:0007669"/>
    <property type="project" value="UniProtKB-SubCell"/>
</dbReference>
<keyword evidence="10" id="KW-1185">Reference proteome</keyword>
<feature type="transmembrane region" description="Helical" evidence="7">
    <location>
        <begin position="194"/>
        <end position="215"/>
    </location>
</feature>
<evidence type="ECO:0000259" key="8">
    <source>
        <dbReference type="Pfam" id="PF01757"/>
    </source>
</evidence>
<feature type="domain" description="Acyltransferase 3" evidence="8">
    <location>
        <begin position="16"/>
        <end position="347"/>
    </location>
</feature>
<dbReference type="PANTHER" id="PTHR40074">
    <property type="entry name" value="O-ACETYLTRANSFERASE WECH"/>
    <property type="match status" value="1"/>
</dbReference>
<evidence type="ECO:0000256" key="5">
    <source>
        <dbReference type="ARBA" id="ARBA00022989"/>
    </source>
</evidence>
<dbReference type="GO" id="GO:0009246">
    <property type="term" value="P:enterobacterial common antigen biosynthetic process"/>
    <property type="evidence" value="ECO:0007669"/>
    <property type="project" value="TreeGrafter"/>
</dbReference>
<dbReference type="PANTHER" id="PTHR40074:SF2">
    <property type="entry name" value="O-ACETYLTRANSFERASE WECH"/>
    <property type="match status" value="1"/>
</dbReference>
<dbReference type="Proteomes" id="UP000549113">
    <property type="component" value="Unassembled WGS sequence"/>
</dbReference>
<comment type="subcellular location">
    <subcellularLocation>
        <location evidence="1">Cell membrane</location>
        <topology evidence="1">Multi-pass membrane protein</topology>
    </subcellularLocation>
</comment>
<sequence>MTAPATSSASGRRWPLDVMRVLAVVGVVAIHTFGAAVSDPALRGSLRWWFAVAVDIGFIWVVPLFVMLSGALILAPRQFSAGPAAFYRRRLLRLAPAFVFWQAFYILLVRIWFSGTGLGWGDIATSILDGRTYTHLYFLWLIVGLYAVAPILAAFLGGGGRRRAFVFAVTVLAVTVVTWSAAAVVTYSGQPRPLVLMALTQWLPYVGYFLAGWALRDVILRGAALAVAVAGTGTAVALTVWQYGTASEHPLLNALAPVGYPGPLVAVAAIGVFVCVNGALRSFSPRRAGARVLQTLSDAAFGVFLIHFVVLLLLRELPVFASHGGSPILLTILWLITAAVSFVLVIVLRRIPGVRRIV</sequence>
<comment type="caution">
    <text evidence="9">The sequence shown here is derived from an EMBL/GenBank/DDBJ whole genome shotgun (WGS) entry which is preliminary data.</text>
</comment>
<protein>
    <submittedName>
        <fullName evidence="9">Surface polysaccharide O-acyltransferase-like enzyme</fullName>
    </submittedName>
</protein>
<dbReference type="EMBL" id="JACIFH010000001">
    <property type="protein sequence ID" value="MBB4139765.1"/>
    <property type="molecule type" value="Genomic_DNA"/>
</dbReference>
<feature type="transmembrane region" description="Helical" evidence="7">
    <location>
        <begin position="164"/>
        <end position="188"/>
    </location>
</feature>
<comment type="similarity">
    <text evidence="2">Belongs to the acyltransferase 3 family.</text>
</comment>
<feature type="transmembrane region" description="Helical" evidence="7">
    <location>
        <begin position="48"/>
        <end position="74"/>
    </location>
</feature>
<keyword evidence="4 7" id="KW-0812">Transmembrane</keyword>
<dbReference type="InterPro" id="IPR002656">
    <property type="entry name" value="Acyl_transf_3_dom"/>
</dbReference>
<feature type="transmembrane region" description="Helical" evidence="7">
    <location>
        <begin position="222"/>
        <end position="243"/>
    </location>
</feature>
<dbReference type="RefSeq" id="WP_183499385.1">
    <property type="nucleotide sequence ID" value="NZ_BAABCO010000001.1"/>
</dbReference>
<keyword evidence="3" id="KW-1003">Cell membrane</keyword>
<evidence type="ECO:0000256" key="3">
    <source>
        <dbReference type="ARBA" id="ARBA00022475"/>
    </source>
</evidence>
<evidence type="ECO:0000313" key="10">
    <source>
        <dbReference type="Proteomes" id="UP000549113"/>
    </source>
</evidence>